<evidence type="ECO:0000256" key="4">
    <source>
        <dbReference type="ARBA" id="ARBA00023242"/>
    </source>
</evidence>
<keyword evidence="2" id="KW-0238">DNA-binding</keyword>
<dbReference type="OrthoDB" id="744205at2759"/>
<dbReference type="Gramene" id="ONK67362">
    <property type="protein sequence ID" value="ONK67362"/>
    <property type="gene ID" value="A4U43_C06F19390"/>
</dbReference>
<evidence type="ECO:0000313" key="7">
    <source>
        <dbReference type="EMBL" id="ONK67362.1"/>
    </source>
</evidence>
<keyword evidence="3" id="KW-0804">Transcription</keyword>
<reference evidence="8" key="1">
    <citation type="journal article" date="2017" name="Nat. Commun.">
        <title>The asparagus genome sheds light on the origin and evolution of a young Y chromosome.</title>
        <authorList>
            <person name="Harkess A."/>
            <person name="Zhou J."/>
            <person name="Xu C."/>
            <person name="Bowers J.E."/>
            <person name="Van der Hulst R."/>
            <person name="Ayyampalayam S."/>
            <person name="Mercati F."/>
            <person name="Riccardi P."/>
            <person name="McKain M.R."/>
            <person name="Kakrana A."/>
            <person name="Tang H."/>
            <person name="Ray J."/>
            <person name="Groenendijk J."/>
            <person name="Arikit S."/>
            <person name="Mathioni S.M."/>
            <person name="Nakano M."/>
            <person name="Shan H."/>
            <person name="Telgmann-Rauber A."/>
            <person name="Kanno A."/>
            <person name="Yue Z."/>
            <person name="Chen H."/>
            <person name="Li W."/>
            <person name="Chen Y."/>
            <person name="Xu X."/>
            <person name="Zhang Y."/>
            <person name="Luo S."/>
            <person name="Chen H."/>
            <person name="Gao J."/>
            <person name="Mao Z."/>
            <person name="Pires J.C."/>
            <person name="Luo M."/>
            <person name="Kudrna D."/>
            <person name="Wing R.A."/>
            <person name="Meyers B.C."/>
            <person name="Yi K."/>
            <person name="Kong H."/>
            <person name="Lavrijsen P."/>
            <person name="Sunseri F."/>
            <person name="Falavigna A."/>
            <person name="Ye Y."/>
            <person name="Leebens-Mack J.H."/>
            <person name="Chen G."/>
        </authorList>
    </citation>
    <scope>NUCLEOTIDE SEQUENCE [LARGE SCALE GENOMIC DNA]</scope>
    <source>
        <strain evidence="8">cv. DH0086</strain>
    </source>
</reference>
<evidence type="ECO:0000313" key="8">
    <source>
        <dbReference type="Proteomes" id="UP000243459"/>
    </source>
</evidence>
<dbReference type="PROSITE" id="PS51005">
    <property type="entry name" value="NAC"/>
    <property type="match status" value="1"/>
</dbReference>
<dbReference type="AlphaFoldDB" id="A0A5P1EMY6"/>
<keyword evidence="4" id="KW-0539">Nucleus</keyword>
<dbReference type="GO" id="GO:0006355">
    <property type="term" value="P:regulation of DNA-templated transcription"/>
    <property type="evidence" value="ECO:0007669"/>
    <property type="project" value="InterPro"/>
</dbReference>
<dbReference type="InterPro" id="IPR036093">
    <property type="entry name" value="NAC_dom_sf"/>
</dbReference>
<proteinExistence type="predicted"/>
<evidence type="ECO:0000256" key="3">
    <source>
        <dbReference type="ARBA" id="ARBA00023163"/>
    </source>
</evidence>
<dbReference type="PANTHER" id="PTHR31744:SF96">
    <property type="entry name" value="NAC DOMAIN-CONTAINING PROTEIN 21_22"/>
    <property type="match status" value="1"/>
</dbReference>
<dbReference type="GO" id="GO:0003677">
    <property type="term" value="F:DNA binding"/>
    <property type="evidence" value="ECO:0007669"/>
    <property type="project" value="UniProtKB-KW"/>
</dbReference>
<dbReference type="OMA" id="WDIPEIA"/>
<evidence type="ECO:0000259" key="6">
    <source>
        <dbReference type="PROSITE" id="PS51005"/>
    </source>
</evidence>
<sequence>MSYLSMVEAKLPPGFRFHPRDDELICDYLNPKVLSSSSSSGDASATVNFPVMVDVDLNKCEPWDLPDIACVGGKEWYFFNLRDRKYATGQRTNRATMSGYWKATGKDRQIIRKGAVVGMRKTLVFYQGRAPKGKKTDWVMHEFRIEGRGDLPPMYPGKEDWVLCRVFYKSRGIGTPSKAPTRIENSYDDTGSSSLPPLSEPYITFDQTLTPPPPPPPPINSHDNNLSSDTTSFEQVPCFSNYPHITTTTTTTPQHFINTLALVERNKPSSCLTQSAPSSSMWYPFQS</sequence>
<gene>
    <name evidence="7" type="ORF">A4U43_C06F19390</name>
</gene>
<feature type="compositionally biased region" description="Polar residues" evidence="5">
    <location>
        <begin position="221"/>
        <end position="230"/>
    </location>
</feature>
<dbReference type="PANTHER" id="PTHR31744">
    <property type="entry name" value="PROTEIN CUP-SHAPED COTYLEDON 2-RELATED"/>
    <property type="match status" value="1"/>
</dbReference>
<dbReference type="EMBL" id="CM007386">
    <property type="protein sequence ID" value="ONK67362.1"/>
    <property type="molecule type" value="Genomic_DNA"/>
</dbReference>
<feature type="domain" description="NAC" evidence="6">
    <location>
        <begin position="11"/>
        <end position="169"/>
    </location>
</feature>
<keyword evidence="8" id="KW-1185">Reference proteome</keyword>
<feature type="compositionally biased region" description="Pro residues" evidence="5">
    <location>
        <begin position="210"/>
        <end position="219"/>
    </location>
</feature>
<evidence type="ECO:0000256" key="5">
    <source>
        <dbReference type="SAM" id="MobiDB-lite"/>
    </source>
</evidence>
<dbReference type="Proteomes" id="UP000243459">
    <property type="component" value="Chromosome 6"/>
</dbReference>
<protein>
    <recommendedName>
        <fullName evidence="6">NAC domain-containing protein</fullName>
    </recommendedName>
</protein>
<accession>A0A5P1EMY6</accession>
<organism evidence="7 8">
    <name type="scientific">Asparagus officinalis</name>
    <name type="common">Garden asparagus</name>
    <dbReference type="NCBI Taxonomy" id="4686"/>
    <lineage>
        <taxon>Eukaryota</taxon>
        <taxon>Viridiplantae</taxon>
        <taxon>Streptophyta</taxon>
        <taxon>Embryophyta</taxon>
        <taxon>Tracheophyta</taxon>
        <taxon>Spermatophyta</taxon>
        <taxon>Magnoliopsida</taxon>
        <taxon>Liliopsida</taxon>
        <taxon>Asparagales</taxon>
        <taxon>Asparagaceae</taxon>
        <taxon>Asparagoideae</taxon>
        <taxon>Asparagus</taxon>
    </lineage>
</organism>
<feature type="region of interest" description="Disordered" evidence="5">
    <location>
        <begin position="178"/>
        <end position="230"/>
    </location>
</feature>
<dbReference type="Gene3D" id="2.170.150.80">
    <property type="entry name" value="NAC domain"/>
    <property type="match status" value="1"/>
</dbReference>
<keyword evidence="1" id="KW-0805">Transcription regulation</keyword>
<evidence type="ECO:0000256" key="2">
    <source>
        <dbReference type="ARBA" id="ARBA00023125"/>
    </source>
</evidence>
<evidence type="ECO:0000256" key="1">
    <source>
        <dbReference type="ARBA" id="ARBA00023015"/>
    </source>
</evidence>
<dbReference type="InterPro" id="IPR003441">
    <property type="entry name" value="NAC-dom"/>
</dbReference>
<name>A0A5P1EMY6_ASPOF</name>
<dbReference type="SUPFAM" id="SSF101941">
    <property type="entry name" value="NAC domain"/>
    <property type="match status" value="1"/>
</dbReference>
<dbReference type="Pfam" id="PF02365">
    <property type="entry name" value="NAM"/>
    <property type="match status" value="1"/>
</dbReference>